<gene>
    <name evidence="2" type="ORF">ABZ508_09580</name>
</gene>
<sequence length="114" mass="11649">MSTEGVAGHINATAATTSQSAVDGQVTTLVTHGEQALEASPLDPHDHDDAPSHPAQECTPGQPQQGVTFGAPCPSPLSEELLPHGVDIRRTSPEGAGVTVPSPLESRASIVLQV</sequence>
<comment type="caution">
    <text evidence="2">The sequence shown here is derived from an EMBL/GenBank/DDBJ whole genome shotgun (WGS) entry which is preliminary data.</text>
</comment>
<dbReference type="RefSeq" id="WP_189906336.1">
    <property type="nucleotide sequence ID" value="NZ_JBEXZO010000054.1"/>
</dbReference>
<evidence type="ECO:0000256" key="1">
    <source>
        <dbReference type="SAM" id="MobiDB-lite"/>
    </source>
</evidence>
<organism evidence="2 3">
    <name type="scientific">Streptomyces lavendulocolor</name>
    <dbReference type="NCBI Taxonomy" id="67316"/>
    <lineage>
        <taxon>Bacteria</taxon>
        <taxon>Bacillati</taxon>
        <taxon>Actinomycetota</taxon>
        <taxon>Actinomycetes</taxon>
        <taxon>Kitasatosporales</taxon>
        <taxon>Streptomycetaceae</taxon>
        <taxon>Streptomyces</taxon>
    </lineage>
</organism>
<protein>
    <submittedName>
        <fullName evidence="2">Uncharacterized protein</fullName>
    </submittedName>
</protein>
<evidence type="ECO:0000313" key="2">
    <source>
        <dbReference type="EMBL" id="MEU0707610.1"/>
    </source>
</evidence>
<proteinExistence type="predicted"/>
<dbReference type="EMBL" id="JBEXZR010000006">
    <property type="protein sequence ID" value="MEU0707610.1"/>
    <property type="molecule type" value="Genomic_DNA"/>
</dbReference>
<evidence type="ECO:0000313" key="3">
    <source>
        <dbReference type="Proteomes" id="UP001550378"/>
    </source>
</evidence>
<name>A0ABV2W5S5_9ACTN</name>
<accession>A0ABV2W5S5</accession>
<feature type="region of interest" description="Disordered" evidence="1">
    <location>
        <begin position="1"/>
        <end position="101"/>
    </location>
</feature>
<dbReference type="Proteomes" id="UP001550378">
    <property type="component" value="Unassembled WGS sequence"/>
</dbReference>
<feature type="compositionally biased region" description="Polar residues" evidence="1">
    <location>
        <begin position="13"/>
        <end position="30"/>
    </location>
</feature>
<reference evidence="2 3" key="1">
    <citation type="submission" date="2024-06" db="EMBL/GenBank/DDBJ databases">
        <title>The Natural Products Discovery Center: Release of the First 8490 Sequenced Strains for Exploring Actinobacteria Biosynthetic Diversity.</title>
        <authorList>
            <person name="Kalkreuter E."/>
            <person name="Kautsar S.A."/>
            <person name="Yang D."/>
            <person name="Bader C.D."/>
            <person name="Teijaro C.N."/>
            <person name="Fluegel L."/>
            <person name="Davis C.M."/>
            <person name="Simpson J.R."/>
            <person name="Lauterbach L."/>
            <person name="Steele A.D."/>
            <person name="Gui C."/>
            <person name="Meng S."/>
            <person name="Li G."/>
            <person name="Viehrig K."/>
            <person name="Ye F."/>
            <person name="Su P."/>
            <person name="Kiefer A.F."/>
            <person name="Nichols A."/>
            <person name="Cepeda A.J."/>
            <person name="Yan W."/>
            <person name="Fan B."/>
            <person name="Jiang Y."/>
            <person name="Adhikari A."/>
            <person name="Zheng C.-J."/>
            <person name="Schuster L."/>
            <person name="Cowan T.M."/>
            <person name="Smanski M.J."/>
            <person name="Chevrette M.G."/>
            <person name="De Carvalho L.P.S."/>
            <person name="Shen B."/>
        </authorList>
    </citation>
    <scope>NUCLEOTIDE SEQUENCE [LARGE SCALE GENOMIC DNA]</scope>
    <source>
        <strain evidence="2 3">NPDC006337</strain>
    </source>
</reference>
<keyword evidence="3" id="KW-1185">Reference proteome</keyword>